<name>A0A5Q0BBX6_9GAMM</name>
<keyword evidence="5" id="KW-0411">Iron-sulfur</keyword>
<keyword evidence="1" id="KW-0001">2Fe-2S</keyword>
<dbReference type="Gene3D" id="2.102.10.10">
    <property type="entry name" value="Rieske [2Fe-2S] iron-sulphur domain"/>
    <property type="match status" value="1"/>
</dbReference>
<dbReference type="PANTHER" id="PTHR21266:SF57">
    <property type="entry name" value="3-CHLOROBENZOATE-3,4-DIOXYGENASE"/>
    <property type="match status" value="1"/>
</dbReference>
<dbReference type="Pfam" id="PF19112">
    <property type="entry name" value="VanA_C"/>
    <property type="match status" value="1"/>
</dbReference>
<keyword evidence="2" id="KW-0479">Metal-binding</keyword>
<sequence>MINAEPITTRPAPGFDEAKTVRQKARAAGMNPDYWYAVEYEHVLKKGSVKEVIFWGSSIALYRGEDGRLSAIENRCPHRHLKLSHGVVEGCTLRCIYHGWAFDPSGTLVDYSHDSFGKPMIKRQLKTYPLRVQYGLIWIFPGDPAKADERSIPDIPEVQGDEPWANFTVDFTWDAHHSMIIDNISDFTHAFLHRKYRPFSNAILNHYESDDNRVFLTYDTLMAGGKISGMFVDRERANTRSIELCYEYPYQWSSTGGKIRTWCFLVPVGVRKTRAFFLFYFDAIKIPFLPIKLPRALQELVLKLAIPLVFKPILLEDSLALEAEQVGYDQHWDAAPIEINPVVPLFQRLTTRKWEEFLAQTPSQPVAASEAE</sequence>
<evidence type="ECO:0000313" key="8">
    <source>
        <dbReference type="Proteomes" id="UP000325755"/>
    </source>
</evidence>
<feature type="domain" description="Rieske" evidence="6">
    <location>
        <begin position="35"/>
        <end position="139"/>
    </location>
</feature>
<dbReference type="KEGG" id="mmob:F6R98_01405"/>
<dbReference type="EMBL" id="CP044205">
    <property type="protein sequence ID" value="QFY41443.1"/>
    <property type="molecule type" value="Genomic_DNA"/>
</dbReference>
<evidence type="ECO:0000256" key="1">
    <source>
        <dbReference type="ARBA" id="ARBA00022714"/>
    </source>
</evidence>
<dbReference type="GO" id="GO:0046872">
    <property type="term" value="F:metal ion binding"/>
    <property type="evidence" value="ECO:0007669"/>
    <property type="project" value="UniProtKB-KW"/>
</dbReference>
<proteinExistence type="predicted"/>
<dbReference type="InterPro" id="IPR044043">
    <property type="entry name" value="VanA_C_cat"/>
</dbReference>
<evidence type="ECO:0000256" key="2">
    <source>
        <dbReference type="ARBA" id="ARBA00022723"/>
    </source>
</evidence>
<evidence type="ECO:0000256" key="4">
    <source>
        <dbReference type="ARBA" id="ARBA00023004"/>
    </source>
</evidence>
<dbReference type="SUPFAM" id="SSF50022">
    <property type="entry name" value="ISP domain"/>
    <property type="match status" value="1"/>
</dbReference>
<keyword evidence="4" id="KW-0408">Iron</keyword>
<dbReference type="Pfam" id="PF00355">
    <property type="entry name" value="Rieske"/>
    <property type="match status" value="1"/>
</dbReference>
<dbReference type="InterPro" id="IPR017941">
    <property type="entry name" value="Rieske_2Fe-2S"/>
</dbReference>
<accession>A0A5Q0BBX6</accession>
<dbReference type="InParanoid" id="A0A5Q0BBX6"/>
<keyword evidence="8" id="KW-1185">Reference proteome</keyword>
<evidence type="ECO:0000256" key="3">
    <source>
        <dbReference type="ARBA" id="ARBA00023002"/>
    </source>
</evidence>
<dbReference type="GO" id="GO:0016491">
    <property type="term" value="F:oxidoreductase activity"/>
    <property type="evidence" value="ECO:0007669"/>
    <property type="project" value="UniProtKB-KW"/>
</dbReference>
<organism evidence="7 8">
    <name type="scientific">Candidatus Methylospira mobilis</name>
    <dbReference type="NCBI Taxonomy" id="1808979"/>
    <lineage>
        <taxon>Bacteria</taxon>
        <taxon>Pseudomonadati</taxon>
        <taxon>Pseudomonadota</taxon>
        <taxon>Gammaproteobacteria</taxon>
        <taxon>Methylococcales</taxon>
        <taxon>Methylococcaceae</taxon>
        <taxon>Candidatus Methylospira</taxon>
    </lineage>
</organism>
<keyword evidence="3" id="KW-0560">Oxidoreductase</keyword>
<dbReference type="SUPFAM" id="SSF55961">
    <property type="entry name" value="Bet v1-like"/>
    <property type="match status" value="1"/>
</dbReference>
<dbReference type="GO" id="GO:0051537">
    <property type="term" value="F:2 iron, 2 sulfur cluster binding"/>
    <property type="evidence" value="ECO:0007669"/>
    <property type="project" value="UniProtKB-KW"/>
</dbReference>
<reference evidence="7 8" key="1">
    <citation type="submission" date="2019-09" db="EMBL/GenBank/DDBJ databases">
        <title>Ecophysiology of the spiral-shaped methanotroph Methylospira mobilis as revealed by the complete genome sequence.</title>
        <authorList>
            <person name="Oshkin I.Y."/>
            <person name="Dedysh S.N."/>
            <person name="Miroshnikov K."/>
            <person name="Danilova O.V."/>
            <person name="Hakobyan A."/>
            <person name="Liesack W."/>
        </authorList>
    </citation>
    <scope>NUCLEOTIDE SEQUENCE [LARGE SCALE GENOMIC DNA]</scope>
    <source>
        <strain evidence="7 8">Shm1</strain>
    </source>
</reference>
<dbReference type="PANTHER" id="PTHR21266">
    <property type="entry name" value="IRON-SULFUR DOMAIN CONTAINING PROTEIN"/>
    <property type="match status" value="1"/>
</dbReference>
<dbReference type="PROSITE" id="PS51296">
    <property type="entry name" value="RIESKE"/>
    <property type="match status" value="1"/>
</dbReference>
<protein>
    <submittedName>
        <fullName evidence="7">Rieske 2Fe-2S domain-containing protein</fullName>
    </submittedName>
</protein>
<evidence type="ECO:0000259" key="6">
    <source>
        <dbReference type="PROSITE" id="PS51296"/>
    </source>
</evidence>
<evidence type="ECO:0000256" key="5">
    <source>
        <dbReference type="ARBA" id="ARBA00023014"/>
    </source>
</evidence>
<dbReference type="Proteomes" id="UP000325755">
    <property type="component" value="Chromosome"/>
</dbReference>
<dbReference type="InterPro" id="IPR036922">
    <property type="entry name" value="Rieske_2Fe-2S_sf"/>
</dbReference>
<dbReference type="AlphaFoldDB" id="A0A5Q0BBX6"/>
<dbReference type="RefSeq" id="WP_153247424.1">
    <property type="nucleotide sequence ID" value="NZ_CP044205.1"/>
</dbReference>
<dbReference type="OrthoDB" id="9769355at2"/>
<dbReference type="InterPro" id="IPR050584">
    <property type="entry name" value="Cholesterol_7-desaturase"/>
</dbReference>
<evidence type="ECO:0000313" key="7">
    <source>
        <dbReference type="EMBL" id="QFY41443.1"/>
    </source>
</evidence>
<gene>
    <name evidence="7" type="ORF">F6R98_01405</name>
</gene>